<evidence type="ECO:0000256" key="1">
    <source>
        <dbReference type="SAM" id="MobiDB-lite"/>
    </source>
</evidence>
<dbReference type="AlphaFoldDB" id="A0ABD4T7Y9"/>
<dbReference type="RefSeq" id="WP_236095956.1">
    <property type="nucleotide sequence ID" value="NZ_JTHE03000104.1"/>
</dbReference>
<dbReference type="PANTHER" id="PTHR20992:SF9">
    <property type="entry name" value="AT15442P-RELATED"/>
    <property type="match status" value="1"/>
</dbReference>
<feature type="compositionally biased region" description="Basic and acidic residues" evidence="1">
    <location>
        <begin position="632"/>
        <end position="641"/>
    </location>
</feature>
<keyword evidence="4" id="KW-1185">Reference proteome</keyword>
<feature type="transmembrane region" description="Helical" evidence="2">
    <location>
        <begin position="147"/>
        <end position="165"/>
    </location>
</feature>
<dbReference type="PANTHER" id="PTHR20992">
    <property type="entry name" value="AT15442P-RELATED"/>
    <property type="match status" value="1"/>
</dbReference>
<protein>
    <submittedName>
        <fullName evidence="3">DUF389 domain-containing protein</fullName>
    </submittedName>
</protein>
<dbReference type="Proteomes" id="UP000031561">
    <property type="component" value="Unassembled WGS sequence"/>
</dbReference>
<dbReference type="Pfam" id="PF04087">
    <property type="entry name" value="DUF389"/>
    <property type="match status" value="1"/>
</dbReference>
<evidence type="ECO:0000313" key="4">
    <source>
        <dbReference type="Proteomes" id="UP000031561"/>
    </source>
</evidence>
<feature type="transmembrane region" description="Helical" evidence="2">
    <location>
        <begin position="209"/>
        <end position="235"/>
    </location>
</feature>
<comment type="caution">
    <text evidence="3">The sequence shown here is derived from an EMBL/GenBank/DDBJ whole genome shotgun (WGS) entry which is preliminary data.</text>
</comment>
<feature type="region of interest" description="Disordered" evidence="1">
    <location>
        <begin position="595"/>
        <end position="641"/>
    </location>
</feature>
<reference evidence="3 4" key="1">
    <citation type="journal article" date="2015" name="Genome Announc.">
        <title>Draft Genome Sequence of Filamentous Marine Cyanobacterium Lyngbya confervoides Strain BDU141951.</title>
        <authorList>
            <person name="Chandrababunaidu M.M."/>
            <person name="Sen D."/>
            <person name="Tripathy S."/>
        </authorList>
    </citation>
    <scope>NUCLEOTIDE SEQUENCE [LARGE SCALE GENOMIC DNA]</scope>
    <source>
        <strain evidence="3 4">BDU141951</strain>
    </source>
</reference>
<organism evidence="3 4">
    <name type="scientific">Lyngbya confervoides BDU141951</name>
    <dbReference type="NCBI Taxonomy" id="1574623"/>
    <lineage>
        <taxon>Bacteria</taxon>
        <taxon>Bacillati</taxon>
        <taxon>Cyanobacteriota</taxon>
        <taxon>Cyanophyceae</taxon>
        <taxon>Oscillatoriophycideae</taxon>
        <taxon>Oscillatoriales</taxon>
        <taxon>Microcoleaceae</taxon>
        <taxon>Lyngbya</taxon>
    </lineage>
</organism>
<feature type="transmembrane region" description="Helical" evidence="2">
    <location>
        <begin position="77"/>
        <end position="97"/>
    </location>
</feature>
<feature type="region of interest" description="Disordered" evidence="1">
    <location>
        <begin position="548"/>
        <end position="568"/>
    </location>
</feature>
<feature type="transmembrane region" description="Helical" evidence="2">
    <location>
        <begin position="54"/>
        <end position="71"/>
    </location>
</feature>
<gene>
    <name evidence="3" type="ORF">QQ91_0018635</name>
</gene>
<dbReference type="NCBIfam" id="TIGR00271">
    <property type="entry name" value="uncharacterized hydrophobic domain"/>
    <property type="match status" value="1"/>
</dbReference>
<keyword evidence="2" id="KW-1133">Transmembrane helix</keyword>
<feature type="transmembrane region" description="Helical" evidence="2">
    <location>
        <begin position="177"/>
        <end position="197"/>
    </location>
</feature>
<proteinExistence type="predicted"/>
<evidence type="ECO:0000256" key="2">
    <source>
        <dbReference type="SAM" id="Phobius"/>
    </source>
</evidence>
<dbReference type="EMBL" id="JTHE03000104">
    <property type="protein sequence ID" value="MCM1984843.1"/>
    <property type="molecule type" value="Genomic_DNA"/>
</dbReference>
<dbReference type="InterPro" id="IPR005240">
    <property type="entry name" value="DUF389"/>
</dbReference>
<accession>A0ABD4T7Y9</accession>
<sequence length="641" mass="70777">MTSSNSSNSNHKFRFRPIRMIRHWFALNLGVDQNRKLEIYQDLLKSVSLRDSSYWLQVLFSAGIATLGLALNSPAVVIGAMLISPLMGPILATGMAFAVGDLVFALRALLCLSLSCFMAVGFAMILIAILPFKDQTAEILARTEPNLLDLVIALFSGALGTIATAKEAKGVVTSIPGVAIAVALMPPLCVVGYGIGLGVSLQSLAGLRIAAGGGLLFITNLTAITLMAMLVFLIIRVDTPLIKRQAEEWHRNDPESKWMQRLFESLPGMNRLEVIGSVRNRFIVLLIPILALMFPLGQSLGQLQSEVLTRQRQNFINSEIQSIWEDGFAKQVQQDGQEEERAQIDTLDTTVENAKVFVKMRVFTKRDFTAAEEQTFAQRLADRLNKRKGDISVQLIQIPTSASSLLNPFRQPTPETPDIKSVAETQAELWSLVTASLKSLEFPPGTHQLLGYGIRLYDSSRLTVEIAYLSDRPLDPDGEYFLSDNIRSRLQLPQAQVRLQHIPRQFQNLSFNPEQTTLTPAAKQTLRNIAGQLKTYENLQLLLRSQVPPAEQAAPPSPESDGDPPFPLANLRIEAIQDHLNLVEGIDRNRIQVSGPPEVQEEGSNPKVQLVLQIKPPNAPNPREQPEPPPPEADRPDPNPS</sequence>
<name>A0ABD4T7Y9_9CYAN</name>
<evidence type="ECO:0000313" key="3">
    <source>
        <dbReference type="EMBL" id="MCM1984843.1"/>
    </source>
</evidence>
<keyword evidence="2" id="KW-0812">Transmembrane</keyword>
<keyword evidence="2" id="KW-0472">Membrane</keyword>
<feature type="transmembrane region" description="Helical" evidence="2">
    <location>
        <begin position="109"/>
        <end position="132"/>
    </location>
</feature>